<dbReference type="OrthoDB" id="6079029at2"/>
<organism evidence="2 3">
    <name type="scientific">Ectopseudomonas toyotomiensis</name>
    <dbReference type="NCBI Taxonomy" id="554344"/>
    <lineage>
        <taxon>Bacteria</taxon>
        <taxon>Pseudomonadati</taxon>
        <taxon>Pseudomonadota</taxon>
        <taxon>Gammaproteobacteria</taxon>
        <taxon>Pseudomonadales</taxon>
        <taxon>Pseudomonadaceae</taxon>
        <taxon>Ectopseudomonas</taxon>
    </lineage>
</organism>
<evidence type="ECO:0000256" key="1">
    <source>
        <dbReference type="SAM" id="MobiDB-lite"/>
    </source>
</evidence>
<evidence type="ECO:0000313" key="2">
    <source>
        <dbReference type="EMBL" id="SFQ41788.1"/>
    </source>
</evidence>
<reference evidence="3" key="1">
    <citation type="submission" date="2016-10" db="EMBL/GenBank/DDBJ databases">
        <authorList>
            <person name="Varghese N."/>
            <person name="Submissions S."/>
        </authorList>
    </citation>
    <scope>NUCLEOTIDE SEQUENCE [LARGE SCALE GENOMIC DNA]</scope>
    <source>
        <strain evidence="3">JCM 15604</strain>
    </source>
</reference>
<accession>A0A1I5YC72</accession>
<sequence length="434" mass="48150">MIALSDIEADAEARFFLQAFVCRNDVSLDVPYKIKPVAKQLCLTERFVWDASQELVRAGLLKKCKQDGRVGRPDVSYVASENLLRVLVKADPEFTHRELMLRLFLEPEIHAVRDGETTASTGHEEKPPRTATRKDGRPAAPGAKGRLGAATRVLLAALLSEADECGVVAGLGGPRLRAMTGLDTLSIKHQLKRLLSLGFVRSYMPGLSHGVFVGSKVTSIYYLNLDHPQLRLRQRERGVVVYVTHGPGRYDILGAAMPTTEALNALKPKQGQKPYVLDLLYHKLASHTSYLLTAIWSDPECDLGDAKAEISKRIAEELGGPLTVNSDRTAYAGWGGLRESFQAEACRWAESIHKGLRRMKVWPGYKPHLVRLIPAPVRKDGLSIVSLVVHPAPRDNNICLWVWDVRGGRVDSYVREDALDSALRYDVRLLTRAP</sequence>
<protein>
    <submittedName>
        <fullName evidence="2">Uncharacterized protein</fullName>
    </submittedName>
</protein>
<feature type="region of interest" description="Disordered" evidence="1">
    <location>
        <begin position="114"/>
        <end position="144"/>
    </location>
</feature>
<dbReference type="RefSeq" id="WP_034019463.1">
    <property type="nucleotide sequence ID" value="NZ_FOXK01000013.1"/>
</dbReference>
<dbReference type="EMBL" id="FOXK01000013">
    <property type="protein sequence ID" value="SFQ41788.1"/>
    <property type="molecule type" value="Genomic_DNA"/>
</dbReference>
<name>A0A1I5YC72_9GAMM</name>
<feature type="compositionally biased region" description="Basic and acidic residues" evidence="1">
    <location>
        <begin position="114"/>
        <end position="137"/>
    </location>
</feature>
<evidence type="ECO:0000313" key="3">
    <source>
        <dbReference type="Proteomes" id="UP000182025"/>
    </source>
</evidence>
<dbReference type="AlphaFoldDB" id="A0A1I5YC72"/>
<proteinExistence type="predicted"/>
<dbReference type="Proteomes" id="UP000182025">
    <property type="component" value="Unassembled WGS sequence"/>
</dbReference>
<gene>
    <name evidence="2" type="ORF">SAMN05216177_113116</name>
</gene>
<keyword evidence="3" id="KW-1185">Reference proteome</keyword>